<organism evidence="2 3">
    <name type="scientific">Ahniella affigens</name>
    <dbReference type="NCBI Taxonomy" id="2021234"/>
    <lineage>
        <taxon>Bacteria</taxon>
        <taxon>Pseudomonadati</taxon>
        <taxon>Pseudomonadota</taxon>
        <taxon>Gammaproteobacteria</taxon>
        <taxon>Lysobacterales</taxon>
        <taxon>Rhodanobacteraceae</taxon>
        <taxon>Ahniella</taxon>
    </lineage>
</organism>
<dbReference type="AlphaFoldDB" id="A0A2P1PNK2"/>
<dbReference type="Proteomes" id="UP000241074">
    <property type="component" value="Chromosome"/>
</dbReference>
<feature type="transmembrane region" description="Helical" evidence="1">
    <location>
        <begin position="38"/>
        <end position="61"/>
    </location>
</feature>
<feature type="transmembrane region" description="Helical" evidence="1">
    <location>
        <begin position="177"/>
        <end position="195"/>
    </location>
</feature>
<gene>
    <name evidence="2" type="ORF">C7S18_03955</name>
</gene>
<keyword evidence="1" id="KW-0812">Transmembrane</keyword>
<evidence type="ECO:0000256" key="1">
    <source>
        <dbReference type="SAM" id="Phobius"/>
    </source>
</evidence>
<protein>
    <submittedName>
        <fullName evidence="2">Uncharacterized protein</fullName>
    </submittedName>
</protein>
<dbReference type="EMBL" id="CP027860">
    <property type="protein sequence ID" value="AVP96397.1"/>
    <property type="molecule type" value="Genomic_DNA"/>
</dbReference>
<evidence type="ECO:0000313" key="2">
    <source>
        <dbReference type="EMBL" id="AVP96397.1"/>
    </source>
</evidence>
<accession>A0A2P1PNK2</accession>
<keyword evidence="3" id="KW-1185">Reference proteome</keyword>
<keyword evidence="1" id="KW-0472">Membrane</keyword>
<feature type="transmembrane region" description="Helical" evidence="1">
    <location>
        <begin position="73"/>
        <end position="102"/>
    </location>
</feature>
<evidence type="ECO:0000313" key="3">
    <source>
        <dbReference type="Proteomes" id="UP000241074"/>
    </source>
</evidence>
<sequence length="208" mass="22502">MAVEAAPNFSLWQRGLIFFRHLIPLSIVLVLGHSAGHFLLLTVFNLALTMSTLAVVGVAVSMRGKYISTMDQIAGLTTLLAVGLGVTLLLTALFGWVVAVLIDATEGSLMNPELIGSAALMLVCNVPHAWRQYQDGVKNPMSEVAAQQRDRPLIFAHLFSAGLVFMLAPYAFEFGRIGLLILACLLTGVFVFRDLRPDLIRRLAPGGV</sequence>
<dbReference type="KEGG" id="xba:C7S18_03955"/>
<reference evidence="2 3" key="2">
    <citation type="submission" date="2018-03" db="EMBL/GenBank/DDBJ databases">
        <authorList>
            <person name="Keele B.F."/>
        </authorList>
    </citation>
    <scope>NUCLEOTIDE SEQUENCE [LARGE SCALE GENOMIC DNA]</scope>
    <source>
        <strain evidence="2 3">D13</strain>
    </source>
</reference>
<name>A0A2P1PNK2_9GAMM</name>
<proteinExistence type="predicted"/>
<keyword evidence="1" id="KW-1133">Transmembrane helix</keyword>
<reference evidence="2 3" key="1">
    <citation type="submission" date="2018-03" db="EMBL/GenBank/DDBJ databases">
        <title>Ahniella affigens gen. nov., sp. nov., a gammaproteobacterium isolated from sandy soil near a stream.</title>
        <authorList>
            <person name="Ko Y."/>
            <person name="Kim J.-H."/>
        </authorList>
    </citation>
    <scope>NUCLEOTIDE SEQUENCE [LARGE SCALE GENOMIC DNA]</scope>
    <source>
        <strain evidence="2 3">D13</strain>
    </source>
</reference>